<feature type="chain" id="PRO_5045947523" evidence="1">
    <location>
        <begin position="24"/>
        <end position="96"/>
    </location>
</feature>
<evidence type="ECO:0000313" key="3">
    <source>
        <dbReference type="Proteomes" id="UP001055057"/>
    </source>
</evidence>
<keyword evidence="1" id="KW-0732">Signal</keyword>
<keyword evidence="3" id="KW-1185">Reference proteome</keyword>
<organism evidence="2 3">
    <name type="scientific">Methylobacterium trifolii</name>
    <dbReference type="NCBI Taxonomy" id="1003092"/>
    <lineage>
        <taxon>Bacteria</taxon>
        <taxon>Pseudomonadati</taxon>
        <taxon>Pseudomonadota</taxon>
        <taxon>Alphaproteobacteria</taxon>
        <taxon>Hyphomicrobiales</taxon>
        <taxon>Methylobacteriaceae</taxon>
        <taxon>Methylobacterium</taxon>
    </lineage>
</organism>
<name>A0ABQ4TSY9_9HYPH</name>
<protein>
    <submittedName>
        <fullName evidence="2">Uncharacterized protein</fullName>
    </submittedName>
</protein>
<proteinExistence type="predicted"/>
<evidence type="ECO:0000313" key="2">
    <source>
        <dbReference type="EMBL" id="GJE58166.1"/>
    </source>
</evidence>
<gene>
    <name evidence="2" type="ORF">MPOCJGCO_0245</name>
</gene>
<dbReference type="EMBL" id="BPRB01000011">
    <property type="protein sequence ID" value="GJE58166.1"/>
    <property type="molecule type" value="Genomic_DNA"/>
</dbReference>
<reference evidence="2" key="1">
    <citation type="journal article" date="2021" name="Front. Microbiol.">
        <title>Comprehensive Comparative Genomics and Phenotyping of Methylobacterium Species.</title>
        <authorList>
            <person name="Alessa O."/>
            <person name="Ogura Y."/>
            <person name="Fujitani Y."/>
            <person name="Takami H."/>
            <person name="Hayashi T."/>
            <person name="Sahin N."/>
            <person name="Tani A."/>
        </authorList>
    </citation>
    <scope>NUCLEOTIDE SEQUENCE</scope>
    <source>
        <strain evidence="2">DSM 23632</strain>
    </source>
</reference>
<evidence type="ECO:0000256" key="1">
    <source>
        <dbReference type="SAM" id="SignalP"/>
    </source>
</evidence>
<feature type="signal peptide" evidence="1">
    <location>
        <begin position="1"/>
        <end position="23"/>
    </location>
</feature>
<dbReference type="RefSeq" id="WP_238180800.1">
    <property type="nucleotide sequence ID" value="NZ_BPRB01000011.1"/>
</dbReference>
<reference evidence="2" key="2">
    <citation type="submission" date="2021-08" db="EMBL/GenBank/DDBJ databases">
        <authorList>
            <person name="Tani A."/>
            <person name="Ola A."/>
            <person name="Ogura Y."/>
            <person name="Katsura K."/>
            <person name="Hayashi T."/>
        </authorList>
    </citation>
    <scope>NUCLEOTIDE SEQUENCE</scope>
    <source>
        <strain evidence="2">DSM 23632</strain>
    </source>
</reference>
<sequence length="96" mass="9897">MFKPIRLLAAVLVLGGTATASLARTPPGMPDARPALSAPMPMPASLATGMFRQVTRLGTTKPAGAALDARGGTRPSLDAESRRLDHLIRTAVCTGC</sequence>
<accession>A0ABQ4TSY9</accession>
<comment type="caution">
    <text evidence="2">The sequence shown here is derived from an EMBL/GenBank/DDBJ whole genome shotgun (WGS) entry which is preliminary data.</text>
</comment>
<dbReference type="Proteomes" id="UP001055057">
    <property type="component" value="Unassembled WGS sequence"/>
</dbReference>